<protein>
    <submittedName>
        <fullName evidence="3">Uncharacterized protein LOC107073768</fullName>
    </submittedName>
</protein>
<evidence type="ECO:0000313" key="3">
    <source>
        <dbReference type="RefSeq" id="XP_015189953.1"/>
    </source>
</evidence>
<organism evidence="2 3">
    <name type="scientific">Polistes dominula</name>
    <name type="common">European paper wasp</name>
    <name type="synonym">Vespa dominula</name>
    <dbReference type="NCBI Taxonomy" id="743375"/>
    <lineage>
        <taxon>Eukaryota</taxon>
        <taxon>Metazoa</taxon>
        <taxon>Ecdysozoa</taxon>
        <taxon>Arthropoda</taxon>
        <taxon>Hexapoda</taxon>
        <taxon>Insecta</taxon>
        <taxon>Pterygota</taxon>
        <taxon>Neoptera</taxon>
        <taxon>Endopterygota</taxon>
        <taxon>Hymenoptera</taxon>
        <taxon>Apocrita</taxon>
        <taxon>Aculeata</taxon>
        <taxon>Vespoidea</taxon>
        <taxon>Vespidae</taxon>
        <taxon>Polistinae</taxon>
        <taxon>Polistini</taxon>
        <taxon>Polistes</taxon>
    </lineage>
</organism>
<keyword evidence="2" id="KW-1185">Reference proteome</keyword>
<accession>A0ABM1JBW5</accession>
<sequence length="146" mass="16878">MRVVFTWGICETICDEYLNHECLKNYSDVHIDENYFFPLLDDKVTIVRRALLPNGTEGIIYEKLYPTNDENASPNTGKSLNTSINKKQNNTGSTAKRGKKLNDDEVEILLLEIQCRQPLWNFELPLEQRSKETVAVLWQEVSQTLN</sequence>
<gene>
    <name evidence="3" type="primary">LOC107073768</name>
</gene>
<feature type="region of interest" description="Disordered" evidence="1">
    <location>
        <begin position="70"/>
        <end position="98"/>
    </location>
</feature>
<feature type="compositionally biased region" description="Polar residues" evidence="1">
    <location>
        <begin position="70"/>
        <end position="94"/>
    </location>
</feature>
<dbReference type="RefSeq" id="XP_015189953.1">
    <property type="nucleotide sequence ID" value="XM_015334467.1"/>
</dbReference>
<evidence type="ECO:0000256" key="1">
    <source>
        <dbReference type="SAM" id="MobiDB-lite"/>
    </source>
</evidence>
<reference evidence="3" key="1">
    <citation type="submission" date="2025-08" db="UniProtKB">
        <authorList>
            <consortium name="RefSeq"/>
        </authorList>
    </citation>
    <scope>IDENTIFICATION</scope>
    <source>
        <tissue evidence="3">Whole body</tissue>
    </source>
</reference>
<name>A0ABM1JBW5_POLDO</name>
<evidence type="ECO:0000313" key="2">
    <source>
        <dbReference type="Proteomes" id="UP000694924"/>
    </source>
</evidence>
<dbReference type="Proteomes" id="UP000694924">
    <property type="component" value="Unplaced"/>
</dbReference>
<feature type="non-terminal residue" evidence="3">
    <location>
        <position position="146"/>
    </location>
</feature>
<proteinExistence type="predicted"/>
<dbReference type="GeneID" id="107073768"/>